<dbReference type="InterPro" id="IPR050807">
    <property type="entry name" value="TransReg_Diox_bact_type"/>
</dbReference>
<keyword evidence="1" id="KW-0238">DNA-binding</keyword>
<accession>A0A2U2DL03</accession>
<dbReference type="InterPro" id="IPR010982">
    <property type="entry name" value="Lambda_DNA-bd_dom_sf"/>
</dbReference>
<dbReference type="CDD" id="cd00093">
    <property type="entry name" value="HTH_XRE"/>
    <property type="match status" value="1"/>
</dbReference>
<proteinExistence type="predicted"/>
<dbReference type="GO" id="GO:0003700">
    <property type="term" value="F:DNA-binding transcription factor activity"/>
    <property type="evidence" value="ECO:0007669"/>
    <property type="project" value="TreeGrafter"/>
</dbReference>
<dbReference type="Proteomes" id="UP000245252">
    <property type="component" value="Unassembled WGS sequence"/>
</dbReference>
<name>A0A2U2DL03_9HYPH</name>
<dbReference type="PANTHER" id="PTHR46797:SF1">
    <property type="entry name" value="METHYLPHOSPHONATE SYNTHASE"/>
    <property type="match status" value="1"/>
</dbReference>
<dbReference type="OrthoDB" id="9797172at2"/>
<dbReference type="PROSITE" id="PS50943">
    <property type="entry name" value="HTH_CROC1"/>
    <property type="match status" value="1"/>
</dbReference>
<sequence length="137" mass="15567">MKHIEDLDLIVGRQLRQCRKLMGLTQTELAAGLGVSFQQLQKYERGVNRIGAGRLQQAADILHVPISYFFEDNRHDAERQKLIPLLSSPQIQELNNHFCRVSSPTLRQALVELVKAISWGSEDDGVSDEESIPKFLR</sequence>
<dbReference type="RefSeq" id="WP_109460746.1">
    <property type="nucleotide sequence ID" value="NZ_QFBC01000013.1"/>
</dbReference>
<evidence type="ECO:0000313" key="3">
    <source>
        <dbReference type="EMBL" id="PWE53950.1"/>
    </source>
</evidence>
<dbReference type="SUPFAM" id="SSF47413">
    <property type="entry name" value="lambda repressor-like DNA-binding domains"/>
    <property type="match status" value="1"/>
</dbReference>
<protein>
    <submittedName>
        <fullName evidence="3">Transcriptional regulator</fullName>
    </submittedName>
</protein>
<dbReference type="GO" id="GO:0005829">
    <property type="term" value="C:cytosol"/>
    <property type="evidence" value="ECO:0007669"/>
    <property type="project" value="TreeGrafter"/>
</dbReference>
<gene>
    <name evidence="3" type="ORF">DEM27_23865</name>
</gene>
<evidence type="ECO:0000259" key="2">
    <source>
        <dbReference type="PROSITE" id="PS50943"/>
    </source>
</evidence>
<comment type="caution">
    <text evidence="3">The sequence shown here is derived from an EMBL/GenBank/DDBJ whole genome shotgun (WGS) entry which is preliminary data.</text>
</comment>
<dbReference type="PANTHER" id="PTHR46797">
    <property type="entry name" value="HTH-TYPE TRANSCRIPTIONAL REGULATOR"/>
    <property type="match status" value="1"/>
</dbReference>
<evidence type="ECO:0000313" key="4">
    <source>
        <dbReference type="Proteomes" id="UP000245252"/>
    </source>
</evidence>
<dbReference type="GO" id="GO:0003677">
    <property type="term" value="F:DNA binding"/>
    <property type="evidence" value="ECO:0007669"/>
    <property type="project" value="UniProtKB-KW"/>
</dbReference>
<reference evidence="3 4" key="1">
    <citation type="submission" date="2018-05" db="EMBL/GenBank/DDBJ databases">
        <title>The draft genome of strain NS-104.</title>
        <authorList>
            <person name="Hang P."/>
            <person name="Jiang J."/>
        </authorList>
    </citation>
    <scope>NUCLEOTIDE SEQUENCE [LARGE SCALE GENOMIC DNA]</scope>
    <source>
        <strain evidence="3 4">NS-104</strain>
    </source>
</reference>
<organism evidence="3 4">
    <name type="scientific">Metarhizobium album</name>
    <dbReference type="NCBI Taxonomy" id="2182425"/>
    <lineage>
        <taxon>Bacteria</taxon>
        <taxon>Pseudomonadati</taxon>
        <taxon>Pseudomonadota</taxon>
        <taxon>Alphaproteobacteria</taxon>
        <taxon>Hyphomicrobiales</taxon>
        <taxon>Rhizobiaceae</taxon>
        <taxon>Metarhizobium</taxon>
    </lineage>
</organism>
<dbReference type="Pfam" id="PF01381">
    <property type="entry name" value="HTH_3"/>
    <property type="match status" value="1"/>
</dbReference>
<evidence type="ECO:0000256" key="1">
    <source>
        <dbReference type="ARBA" id="ARBA00023125"/>
    </source>
</evidence>
<keyword evidence="4" id="KW-1185">Reference proteome</keyword>
<dbReference type="InterPro" id="IPR001387">
    <property type="entry name" value="Cro/C1-type_HTH"/>
</dbReference>
<dbReference type="EMBL" id="QFBC01000013">
    <property type="protein sequence ID" value="PWE53950.1"/>
    <property type="molecule type" value="Genomic_DNA"/>
</dbReference>
<dbReference type="AlphaFoldDB" id="A0A2U2DL03"/>
<dbReference type="Gene3D" id="1.10.260.40">
    <property type="entry name" value="lambda repressor-like DNA-binding domains"/>
    <property type="match status" value="1"/>
</dbReference>
<feature type="domain" description="HTH cro/C1-type" evidence="2">
    <location>
        <begin position="15"/>
        <end position="69"/>
    </location>
</feature>
<dbReference type="SMART" id="SM00530">
    <property type="entry name" value="HTH_XRE"/>
    <property type="match status" value="1"/>
</dbReference>